<dbReference type="EMBL" id="LGCL01000015">
    <property type="protein sequence ID" value="KPL79210.1"/>
    <property type="molecule type" value="Genomic_DNA"/>
</dbReference>
<dbReference type="Proteomes" id="UP000050417">
    <property type="component" value="Unassembled WGS sequence"/>
</dbReference>
<dbReference type="RefSeq" id="WP_075061861.1">
    <property type="nucleotide sequence ID" value="NZ_LGCL01000015.1"/>
</dbReference>
<gene>
    <name evidence="1" type="ORF">ADN00_05035</name>
</gene>
<name>A0A0N8GNW2_9CHLR</name>
<dbReference type="AlphaFoldDB" id="A0A0N8GNW2"/>
<accession>A0A0N8GNW2</accession>
<comment type="caution">
    <text evidence="1">The sequence shown here is derived from an EMBL/GenBank/DDBJ whole genome shotgun (WGS) entry which is preliminary data.</text>
</comment>
<keyword evidence="2" id="KW-1185">Reference proteome</keyword>
<reference evidence="1 2" key="1">
    <citation type="submission" date="2015-07" db="EMBL/GenBank/DDBJ databases">
        <title>Genome sequence of Ornatilinea apprima DSM 23815.</title>
        <authorList>
            <person name="Hemp J."/>
            <person name="Ward L.M."/>
            <person name="Pace L.A."/>
            <person name="Fischer W.W."/>
        </authorList>
    </citation>
    <scope>NUCLEOTIDE SEQUENCE [LARGE SCALE GENOMIC DNA]</scope>
    <source>
        <strain evidence="1 2">P3M-1</strain>
    </source>
</reference>
<evidence type="ECO:0000313" key="1">
    <source>
        <dbReference type="EMBL" id="KPL79210.1"/>
    </source>
</evidence>
<evidence type="ECO:0000313" key="2">
    <source>
        <dbReference type="Proteomes" id="UP000050417"/>
    </source>
</evidence>
<proteinExistence type="predicted"/>
<sequence length="82" mass="9466">MLYTSPQLILTHHHARVESALRAGRDAERLRQLPESTWQMDRMNYLILKLSDLFLVKKMLAFTRPAMSMRINQPGQAACSPL</sequence>
<protein>
    <submittedName>
        <fullName evidence="1">Uncharacterized protein</fullName>
    </submittedName>
</protein>
<organism evidence="1 2">
    <name type="scientific">Ornatilinea apprima</name>
    <dbReference type="NCBI Taxonomy" id="1134406"/>
    <lineage>
        <taxon>Bacteria</taxon>
        <taxon>Bacillati</taxon>
        <taxon>Chloroflexota</taxon>
        <taxon>Anaerolineae</taxon>
        <taxon>Anaerolineales</taxon>
        <taxon>Anaerolineaceae</taxon>
        <taxon>Ornatilinea</taxon>
    </lineage>
</organism>